<feature type="region of interest" description="Disordered" evidence="1">
    <location>
        <begin position="1"/>
        <end position="24"/>
    </location>
</feature>
<dbReference type="Proteomes" id="UP001180724">
    <property type="component" value="Unassembled WGS sequence"/>
</dbReference>
<evidence type="ECO:0000313" key="2">
    <source>
        <dbReference type="EMBL" id="MDT0613237.1"/>
    </source>
</evidence>
<organism evidence="2 3">
    <name type="scientific">Streptomyces lancefieldiae</name>
    <dbReference type="NCBI Taxonomy" id="3075520"/>
    <lineage>
        <taxon>Bacteria</taxon>
        <taxon>Bacillati</taxon>
        <taxon>Actinomycetota</taxon>
        <taxon>Actinomycetes</taxon>
        <taxon>Kitasatosporales</taxon>
        <taxon>Streptomycetaceae</taxon>
        <taxon>Streptomyces</taxon>
    </lineage>
</organism>
<dbReference type="InterPro" id="IPR015947">
    <property type="entry name" value="PUA-like_sf"/>
</dbReference>
<gene>
    <name evidence="2" type="ORF">RM812_23865</name>
</gene>
<name>A0ABU3ASR6_9ACTN</name>
<comment type="caution">
    <text evidence="2">The sequence shown here is derived from an EMBL/GenBank/DDBJ whole genome shotgun (WGS) entry which is preliminary data.</text>
</comment>
<evidence type="ECO:0000256" key="1">
    <source>
        <dbReference type="SAM" id="MobiDB-lite"/>
    </source>
</evidence>
<proteinExistence type="predicted"/>
<dbReference type="Gene3D" id="2.30.130.30">
    <property type="entry name" value="Hypothetical protein"/>
    <property type="match status" value="1"/>
</dbReference>
<dbReference type="EMBL" id="JAVRFH010000026">
    <property type="protein sequence ID" value="MDT0613237.1"/>
    <property type="molecule type" value="Genomic_DNA"/>
</dbReference>
<keyword evidence="3" id="KW-1185">Reference proteome</keyword>
<dbReference type="SUPFAM" id="SSF88697">
    <property type="entry name" value="PUA domain-like"/>
    <property type="match status" value="1"/>
</dbReference>
<reference evidence="2" key="1">
    <citation type="submission" date="2024-05" db="EMBL/GenBank/DDBJ databases">
        <title>30 novel species of actinomycetes from the DSMZ collection.</title>
        <authorList>
            <person name="Nouioui I."/>
        </authorList>
    </citation>
    <scope>NUCLEOTIDE SEQUENCE</scope>
    <source>
        <strain evidence="2">DSM 40712</strain>
    </source>
</reference>
<protein>
    <submittedName>
        <fullName evidence="2">Uncharacterized protein</fullName>
    </submittedName>
</protein>
<evidence type="ECO:0000313" key="3">
    <source>
        <dbReference type="Proteomes" id="UP001180724"/>
    </source>
</evidence>
<dbReference type="RefSeq" id="WP_311575301.1">
    <property type="nucleotide sequence ID" value="NZ_JAVRFH010000026.1"/>
</dbReference>
<accession>A0ABU3ASR6</accession>
<sequence length="182" mass="19089">MIVAQSVGRDEPLTTGPQSQLAESNAVRPPGWLLGFAPATRAAHPSDCVRTIGALVVAAPPGTPVLLYATAPTMAVVGMSRIAAVHVATPSEVWSAHRRQTGITRREYDAYMSGATQASGLMMESPVAFDEPVTLNALRSAGSFHPPQSYRYMKGDELRQVAVAGPVVGTALREALGDLVPA</sequence>